<dbReference type="CDD" id="cd03185">
    <property type="entry name" value="GST_C_Tau"/>
    <property type="match status" value="1"/>
</dbReference>
<evidence type="ECO:0000256" key="14">
    <source>
        <dbReference type="ARBA" id="ARBA00049544"/>
    </source>
</evidence>
<feature type="domain" description="GST C-terminal" evidence="16">
    <location>
        <begin position="87"/>
        <end position="221"/>
    </location>
</feature>
<dbReference type="GO" id="GO:0006749">
    <property type="term" value="P:glutathione metabolic process"/>
    <property type="evidence" value="ECO:0007669"/>
    <property type="project" value="InterPro"/>
</dbReference>
<dbReference type="InterPro" id="IPR045074">
    <property type="entry name" value="GST_C_Tau"/>
</dbReference>
<evidence type="ECO:0000256" key="12">
    <source>
        <dbReference type="ARBA" id="ARBA00047960"/>
    </source>
</evidence>
<evidence type="ECO:0000256" key="2">
    <source>
        <dbReference type="ARBA" id="ARBA00012436"/>
    </source>
</evidence>
<comment type="catalytic activity">
    <reaction evidence="14">
        <text>L-dehydroascorbate + 2 glutathione = glutathione disulfide + L-ascorbate</text>
        <dbReference type="Rhea" id="RHEA:24424"/>
        <dbReference type="ChEBI" id="CHEBI:38290"/>
        <dbReference type="ChEBI" id="CHEBI:57925"/>
        <dbReference type="ChEBI" id="CHEBI:58297"/>
        <dbReference type="ChEBI" id="CHEBI:58539"/>
        <dbReference type="EC" id="1.8.5.1"/>
    </reaction>
</comment>
<dbReference type="InterPro" id="IPR045073">
    <property type="entry name" value="Omega/Tau-like"/>
</dbReference>
<dbReference type="InterPro" id="IPR010987">
    <property type="entry name" value="Glutathione-S-Trfase_C-like"/>
</dbReference>
<dbReference type="GO" id="GO:0004364">
    <property type="term" value="F:glutathione transferase activity"/>
    <property type="evidence" value="ECO:0007669"/>
    <property type="project" value="UniProtKB-EC"/>
</dbReference>
<comment type="similarity">
    <text evidence="9">Belongs to the GST superfamily. Tau family.</text>
</comment>
<keyword evidence="6" id="KW-0216">Detoxification</keyword>
<dbReference type="SUPFAM" id="SSF52833">
    <property type="entry name" value="Thioredoxin-like"/>
    <property type="match status" value="1"/>
</dbReference>
<evidence type="ECO:0000256" key="3">
    <source>
        <dbReference type="ARBA" id="ARBA00012452"/>
    </source>
</evidence>
<dbReference type="CDD" id="cd03058">
    <property type="entry name" value="GST_N_Tau"/>
    <property type="match status" value="1"/>
</dbReference>
<keyword evidence="18" id="KW-1185">Reference proteome</keyword>
<evidence type="ECO:0000259" key="16">
    <source>
        <dbReference type="PROSITE" id="PS50405"/>
    </source>
</evidence>
<dbReference type="SFLD" id="SFLDG01152">
    <property type="entry name" value="Main.3:_Omega-_and_Tau-like"/>
    <property type="match status" value="1"/>
</dbReference>
<sequence length="223" mass="26205">MDEVKLFGYWPSPFTQRITWALKLKGVNYEYIEEDLPFNKSKLLLQYNPIHKKTPVFVHGGKPIAESVVILEYIDEVWPENPLLPEDPYEKSVVRFWAKFIDEKTWPMFSFFRKEGEEQEKAIHDCHEILRTIEENAGLGENKKFFGGDKIGLADLVLGYLFHFYLPMEDVAGVKVFKSDMFPRLHAWMKNFGEVPVIKDNVPHHDRVVELLKMRRQMPPPNP</sequence>
<dbReference type="AlphaFoldDB" id="A0A1R3KL97"/>
<evidence type="ECO:0000256" key="13">
    <source>
        <dbReference type="ARBA" id="ARBA00048353"/>
    </source>
</evidence>
<dbReference type="PROSITE" id="PS50404">
    <property type="entry name" value="GST_NTER"/>
    <property type="match status" value="1"/>
</dbReference>
<evidence type="ECO:0000256" key="8">
    <source>
        <dbReference type="ARBA" id="ARBA00023002"/>
    </source>
</evidence>
<dbReference type="FunFam" id="1.20.1050.10:FF:000012">
    <property type="entry name" value="Tau class glutathione S-transferase"/>
    <property type="match status" value="1"/>
</dbReference>
<dbReference type="InterPro" id="IPR005442">
    <property type="entry name" value="GST_omega"/>
</dbReference>
<dbReference type="InterPro" id="IPR036282">
    <property type="entry name" value="Glutathione-S-Trfase_C_sf"/>
</dbReference>
<evidence type="ECO:0000256" key="7">
    <source>
        <dbReference type="ARBA" id="ARBA00022679"/>
    </source>
</evidence>
<dbReference type="Pfam" id="PF02798">
    <property type="entry name" value="GST_N"/>
    <property type="match status" value="1"/>
</dbReference>
<dbReference type="GO" id="GO:0005829">
    <property type="term" value="C:cytosol"/>
    <property type="evidence" value="ECO:0007669"/>
    <property type="project" value="UniProtKB-SubCell"/>
</dbReference>
<comment type="subcellular location">
    <subcellularLocation>
        <location evidence="1">Cytoplasm</location>
        <location evidence="1">Cytosol</location>
    </subcellularLocation>
</comment>
<proteinExistence type="inferred from homology"/>
<comment type="catalytic activity">
    <reaction evidence="12">
        <text>RX + glutathione = an S-substituted glutathione + a halide anion + H(+)</text>
        <dbReference type="Rhea" id="RHEA:16437"/>
        <dbReference type="ChEBI" id="CHEBI:15378"/>
        <dbReference type="ChEBI" id="CHEBI:16042"/>
        <dbReference type="ChEBI" id="CHEBI:17792"/>
        <dbReference type="ChEBI" id="CHEBI:57925"/>
        <dbReference type="ChEBI" id="CHEBI:90779"/>
        <dbReference type="EC" id="2.5.1.18"/>
    </reaction>
</comment>
<dbReference type="GO" id="GO:0045174">
    <property type="term" value="F:glutathione dehydrogenase (ascorbate) activity"/>
    <property type="evidence" value="ECO:0007669"/>
    <property type="project" value="UniProtKB-EC"/>
</dbReference>
<organism evidence="17 18">
    <name type="scientific">Corchorus olitorius</name>
    <dbReference type="NCBI Taxonomy" id="93759"/>
    <lineage>
        <taxon>Eukaryota</taxon>
        <taxon>Viridiplantae</taxon>
        <taxon>Streptophyta</taxon>
        <taxon>Embryophyta</taxon>
        <taxon>Tracheophyta</taxon>
        <taxon>Spermatophyta</taxon>
        <taxon>Magnoliopsida</taxon>
        <taxon>eudicotyledons</taxon>
        <taxon>Gunneridae</taxon>
        <taxon>Pentapetalae</taxon>
        <taxon>rosids</taxon>
        <taxon>malvids</taxon>
        <taxon>Malvales</taxon>
        <taxon>Malvaceae</taxon>
        <taxon>Grewioideae</taxon>
        <taxon>Apeibeae</taxon>
        <taxon>Corchorus</taxon>
    </lineage>
</organism>
<dbReference type="InterPro" id="IPR004045">
    <property type="entry name" value="Glutathione_S-Trfase_N"/>
</dbReference>
<dbReference type="PROSITE" id="PS50405">
    <property type="entry name" value="GST_CTER"/>
    <property type="match status" value="1"/>
</dbReference>
<dbReference type="PRINTS" id="PR01625">
    <property type="entry name" value="GSTRNSFRASEO"/>
</dbReference>
<dbReference type="EC" id="1.8.5.1" evidence="2"/>
<gene>
    <name evidence="17" type="ORF">COLO4_06988</name>
</gene>
<evidence type="ECO:0000256" key="6">
    <source>
        <dbReference type="ARBA" id="ARBA00022575"/>
    </source>
</evidence>
<dbReference type="Proteomes" id="UP000187203">
    <property type="component" value="Unassembled WGS sequence"/>
</dbReference>
<evidence type="ECO:0000313" key="17">
    <source>
        <dbReference type="EMBL" id="OMP07860.1"/>
    </source>
</evidence>
<evidence type="ECO:0000256" key="5">
    <source>
        <dbReference type="ARBA" id="ARBA00022490"/>
    </source>
</evidence>
<evidence type="ECO:0000259" key="15">
    <source>
        <dbReference type="PROSITE" id="PS50404"/>
    </source>
</evidence>
<dbReference type="Pfam" id="PF00043">
    <property type="entry name" value="GST_C"/>
    <property type="match status" value="1"/>
</dbReference>
<keyword evidence="8" id="KW-0560">Oxidoreductase</keyword>
<dbReference type="InterPro" id="IPR040079">
    <property type="entry name" value="Glutathione_S-Trfase"/>
</dbReference>
<evidence type="ECO:0000256" key="4">
    <source>
        <dbReference type="ARBA" id="ARBA00013060"/>
    </source>
</evidence>
<protein>
    <recommendedName>
        <fullName evidence="10">Glutathione-dependent dehydroascorbate reductase</fullName>
        <ecNumber evidence="4">1.20.4.2</ecNumber>
        <ecNumber evidence="2">1.8.5.1</ecNumber>
        <ecNumber evidence="3">2.5.1.18</ecNumber>
    </recommendedName>
    <alternativeName>
        <fullName evidence="11">Monomethylarsonic acid reductase</fullName>
    </alternativeName>
</protein>
<dbReference type="GO" id="GO:0050610">
    <property type="term" value="F:methylarsonate reductase activity"/>
    <property type="evidence" value="ECO:0007669"/>
    <property type="project" value="UniProtKB-EC"/>
</dbReference>
<comment type="catalytic activity">
    <reaction evidence="13">
        <text>methylarsonate + 2 glutathione + H(+) = methylarsonous acid + glutathione disulfide + H2O</text>
        <dbReference type="Rhea" id="RHEA:15969"/>
        <dbReference type="ChEBI" id="CHEBI:15377"/>
        <dbReference type="ChEBI" id="CHEBI:15378"/>
        <dbReference type="ChEBI" id="CHEBI:17826"/>
        <dbReference type="ChEBI" id="CHEBI:33409"/>
        <dbReference type="ChEBI" id="CHEBI:57925"/>
        <dbReference type="ChEBI" id="CHEBI:58297"/>
        <dbReference type="EC" id="1.20.4.2"/>
    </reaction>
</comment>
<dbReference type="PANTHER" id="PTHR11260">
    <property type="entry name" value="GLUTATHIONE S-TRANSFERASE, GST, SUPERFAMILY, GST DOMAIN CONTAINING"/>
    <property type="match status" value="1"/>
</dbReference>
<dbReference type="InterPro" id="IPR036249">
    <property type="entry name" value="Thioredoxin-like_sf"/>
</dbReference>
<reference evidence="18" key="1">
    <citation type="submission" date="2013-09" db="EMBL/GenBank/DDBJ databases">
        <title>Corchorus olitorius genome sequencing.</title>
        <authorList>
            <person name="Alam M."/>
            <person name="Haque M.S."/>
            <person name="Islam M.S."/>
            <person name="Emdad E.M."/>
            <person name="Islam M.M."/>
            <person name="Ahmed B."/>
            <person name="Halim A."/>
            <person name="Hossen Q.M.M."/>
            <person name="Hossain M.Z."/>
            <person name="Ahmed R."/>
            <person name="Khan M.M."/>
            <person name="Islam R."/>
            <person name="Rashid M.M."/>
            <person name="Khan S.A."/>
            <person name="Rahman M.S."/>
            <person name="Alam M."/>
            <person name="Yahiya A.S."/>
            <person name="Khan M.S."/>
            <person name="Azam M.S."/>
            <person name="Haque T."/>
            <person name="Lashkar M.Z.H."/>
            <person name="Akhand A.I."/>
            <person name="Morshed G."/>
            <person name="Roy S."/>
            <person name="Uddin K.S."/>
            <person name="Rabeya T."/>
            <person name="Hossain A.S."/>
            <person name="Chowdhury A."/>
            <person name="Snigdha A.R."/>
            <person name="Mortoza M.S."/>
            <person name="Matin S.A."/>
            <person name="Hoque S.M.E."/>
            <person name="Islam M.K."/>
            <person name="Roy D.K."/>
            <person name="Haider R."/>
            <person name="Moosa M.M."/>
            <person name="Elias S.M."/>
            <person name="Hasan A.M."/>
            <person name="Jahan S."/>
            <person name="Shafiuddin M."/>
            <person name="Mahmood N."/>
            <person name="Shommy N.S."/>
        </authorList>
    </citation>
    <scope>NUCLEOTIDE SEQUENCE [LARGE SCALE GENOMIC DNA]</scope>
    <source>
        <strain evidence="18">cv. O-4</strain>
    </source>
</reference>
<dbReference type="GO" id="GO:0009407">
    <property type="term" value="P:toxin catabolic process"/>
    <property type="evidence" value="ECO:0007669"/>
    <property type="project" value="UniProtKB-ARBA"/>
</dbReference>
<keyword evidence="5" id="KW-0963">Cytoplasm</keyword>
<evidence type="ECO:0000313" key="18">
    <source>
        <dbReference type="Proteomes" id="UP000187203"/>
    </source>
</evidence>
<dbReference type="EC" id="2.5.1.18" evidence="3"/>
<dbReference type="SFLD" id="SFLDS00019">
    <property type="entry name" value="Glutathione_Transferase_(cytos"/>
    <property type="match status" value="1"/>
</dbReference>
<evidence type="ECO:0000256" key="1">
    <source>
        <dbReference type="ARBA" id="ARBA00004514"/>
    </source>
</evidence>
<comment type="caution">
    <text evidence="17">The sequence shown here is derived from an EMBL/GenBank/DDBJ whole genome shotgun (WGS) entry which is preliminary data.</text>
</comment>
<dbReference type="Gene3D" id="1.20.1050.10">
    <property type="match status" value="1"/>
</dbReference>
<name>A0A1R3KL97_9ROSI</name>
<dbReference type="EMBL" id="AWUE01013018">
    <property type="protein sequence ID" value="OMP07860.1"/>
    <property type="molecule type" value="Genomic_DNA"/>
</dbReference>
<dbReference type="SUPFAM" id="SSF47616">
    <property type="entry name" value="GST C-terminal domain-like"/>
    <property type="match status" value="1"/>
</dbReference>
<accession>A0A1R3KL97</accession>
<dbReference type="STRING" id="93759.A0A1R3KL97"/>
<feature type="domain" description="GST N-terminal" evidence="15">
    <location>
        <begin position="2"/>
        <end position="82"/>
    </location>
</feature>
<dbReference type="Gene3D" id="3.40.30.10">
    <property type="entry name" value="Glutaredoxin"/>
    <property type="match status" value="1"/>
</dbReference>
<evidence type="ECO:0000256" key="11">
    <source>
        <dbReference type="ARBA" id="ARBA00032681"/>
    </source>
</evidence>
<dbReference type="SFLD" id="SFLDG00358">
    <property type="entry name" value="Main_(cytGST)"/>
    <property type="match status" value="1"/>
</dbReference>
<dbReference type="InterPro" id="IPR004046">
    <property type="entry name" value="GST_C"/>
</dbReference>
<dbReference type="FunFam" id="3.40.30.10:FF:000014">
    <property type="entry name" value="Tau class glutathione S-transferase"/>
    <property type="match status" value="1"/>
</dbReference>
<evidence type="ECO:0000256" key="9">
    <source>
        <dbReference type="ARBA" id="ARBA00025743"/>
    </source>
</evidence>
<dbReference type="OrthoDB" id="4951845at2759"/>
<dbReference type="PANTHER" id="PTHR11260:SF774">
    <property type="entry name" value="GLUTATHIONE TRANSFERASE"/>
    <property type="match status" value="1"/>
</dbReference>
<dbReference type="EC" id="1.20.4.2" evidence="4"/>
<evidence type="ECO:0000256" key="10">
    <source>
        <dbReference type="ARBA" id="ARBA00032186"/>
    </source>
</evidence>
<keyword evidence="7" id="KW-0808">Transferase</keyword>